<dbReference type="AlphaFoldDB" id="A0A4R2LDQ2"/>
<feature type="domain" description="Stage III sporulation protein AA AAA+ ATPase" evidence="3">
    <location>
        <begin position="2"/>
        <end position="300"/>
    </location>
</feature>
<keyword evidence="5" id="KW-1185">Reference proteome</keyword>
<reference evidence="4 5" key="1">
    <citation type="submission" date="2019-03" db="EMBL/GenBank/DDBJ databases">
        <title>Genomic Encyclopedia of Type Strains, Phase IV (KMG-IV): sequencing the most valuable type-strain genomes for metagenomic binning, comparative biology and taxonomic classification.</title>
        <authorList>
            <person name="Goeker M."/>
        </authorList>
    </citation>
    <scope>NUCLEOTIDE SEQUENCE [LARGE SCALE GENOMIC DNA]</scope>
    <source>
        <strain evidence="4 5">DSM 28559</strain>
    </source>
</reference>
<evidence type="ECO:0000256" key="2">
    <source>
        <dbReference type="ARBA" id="ARBA00022840"/>
    </source>
</evidence>
<dbReference type="InterPro" id="IPR014217">
    <property type="entry name" value="Spore_III_AA"/>
</dbReference>
<protein>
    <submittedName>
        <fullName evidence="4">Stage III sporulation protein AA</fullName>
    </submittedName>
</protein>
<dbReference type="GO" id="GO:0005524">
    <property type="term" value="F:ATP binding"/>
    <property type="evidence" value="ECO:0007669"/>
    <property type="project" value="UniProtKB-KW"/>
</dbReference>
<dbReference type="RefSeq" id="WP_165873265.1">
    <property type="nucleotide sequence ID" value="NZ_JANKAQ010000002.1"/>
</dbReference>
<dbReference type="Pfam" id="PF19568">
    <property type="entry name" value="Spore_III_AA"/>
    <property type="match status" value="1"/>
</dbReference>
<gene>
    <name evidence="4" type="ORF">EV212_101392</name>
</gene>
<evidence type="ECO:0000256" key="1">
    <source>
        <dbReference type="ARBA" id="ARBA00022741"/>
    </source>
</evidence>
<evidence type="ECO:0000259" key="3">
    <source>
        <dbReference type="Pfam" id="PF19568"/>
    </source>
</evidence>
<dbReference type="InterPro" id="IPR045735">
    <property type="entry name" value="Spore_III_AA_AAA+_ATPase"/>
</dbReference>
<keyword evidence="1" id="KW-0547">Nucleotide-binding</keyword>
<dbReference type="Proteomes" id="UP000295711">
    <property type="component" value="Unassembled WGS sequence"/>
</dbReference>
<keyword evidence="2" id="KW-0067">ATP-binding</keyword>
<comment type="caution">
    <text evidence="4">The sequence shown here is derived from an EMBL/GenBank/DDBJ whole genome shotgun (WGS) entry which is preliminary data.</text>
</comment>
<dbReference type="Gene3D" id="3.40.50.300">
    <property type="entry name" value="P-loop containing nucleotide triphosphate hydrolases"/>
    <property type="match status" value="1"/>
</dbReference>
<dbReference type="PANTHER" id="PTHR20953:SF3">
    <property type="entry name" value="P-LOOP CONTAINING NUCLEOSIDE TRIPHOSPHATE HYDROLASES SUPERFAMILY PROTEIN"/>
    <property type="match status" value="1"/>
</dbReference>
<dbReference type="PANTHER" id="PTHR20953">
    <property type="entry name" value="KINASE-RELATED"/>
    <property type="match status" value="1"/>
</dbReference>
<evidence type="ECO:0000313" key="4">
    <source>
        <dbReference type="EMBL" id="TCO86599.1"/>
    </source>
</evidence>
<accession>A0A4R2LDQ2</accession>
<organism evidence="4 5">
    <name type="scientific">Frisingicoccus caecimuris</name>
    <dbReference type="NCBI Taxonomy" id="1796636"/>
    <lineage>
        <taxon>Bacteria</taxon>
        <taxon>Bacillati</taxon>
        <taxon>Bacillota</taxon>
        <taxon>Clostridia</taxon>
        <taxon>Lachnospirales</taxon>
        <taxon>Lachnospiraceae</taxon>
        <taxon>Frisingicoccus</taxon>
    </lineage>
</organism>
<dbReference type="EMBL" id="SLXA01000001">
    <property type="protein sequence ID" value="TCO86599.1"/>
    <property type="molecule type" value="Genomic_DNA"/>
</dbReference>
<name>A0A4R2LDQ2_9FIRM</name>
<evidence type="ECO:0000313" key="5">
    <source>
        <dbReference type="Proteomes" id="UP000295711"/>
    </source>
</evidence>
<sequence>MENILSIRLRRSFSKLRESWDEIQEIRLRSRQPLIVCRGGKEWFLDETGTFCRDETRAVRVLAEDIQESMAYICQYSLYAYEDEIRRGFITVRGGHRIGVAGQAAVEQGKIKSISCVSSLNIRISHQIKGCGMPFFSYLWQEENPCHTLIVSPPGGGKTTLLRDFIRLFSNGFSGYPGVSVALIDERSEVGACHMGIPQNDVGIRTDVMANCPKAAAIEMMVRAMGPRVVAFDELGGKEDLDAVNYAVHSGCRVLTTIHGSRPEDVKQRCGKFLFDRYVFLDGWQRAGHVCQILDRAGRILYKAV</sequence>
<dbReference type="SUPFAM" id="SSF52540">
    <property type="entry name" value="P-loop containing nucleoside triphosphate hydrolases"/>
    <property type="match status" value="1"/>
</dbReference>
<dbReference type="InterPro" id="IPR027417">
    <property type="entry name" value="P-loop_NTPase"/>
</dbReference>
<dbReference type="NCBIfam" id="TIGR02858">
    <property type="entry name" value="spore_III_AA"/>
    <property type="match status" value="1"/>
</dbReference>
<proteinExistence type="predicted"/>